<gene>
    <name evidence="3" type="ORF">Ahy_A01g002317</name>
</gene>
<dbReference type="EMBL" id="SDMP01000001">
    <property type="protein sequence ID" value="RYR77730.1"/>
    <property type="molecule type" value="Genomic_DNA"/>
</dbReference>
<name>A0A445EQG9_ARAHY</name>
<reference evidence="3 4" key="1">
    <citation type="submission" date="2019-01" db="EMBL/GenBank/DDBJ databases">
        <title>Sequencing of cultivated peanut Arachis hypogaea provides insights into genome evolution and oil improvement.</title>
        <authorList>
            <person name="Chen X."/>
        </authorList>
    </citation>
    <scope>NUCLEOTIDE SEQUENCE [LARGE SCALE GENOMIC DNA]</scope>
    <source>
        <strain evidence="4">cv. Fuhuasheng</strain>
        <tissue evidence="3">Leaves</tissue>
    </source>
</reference>
<feature type="domain" description="F-box" evidence="2">
    <location>
        <begin position="20"/>
        <end position="66"/>
    </location>
</feature>
<keyword evidence="4" id="KW-1185">Reference proteome</keyword>
<sequence length="278" mass="30987">MGISFSSSHSSPPSPSPSPSCGMDELPESCVALIMEYLDPPQICKLATLTRTFRAASSADFVWESKLPSNYHVLVRQIFNGLPTDFKNGKRGIYSALCRTNTFDGGTKKLWLDKNIGKLCMCIAAKGLSITGISDRRYWNYIPTEESSNPNKMATWFVALRGSGSGLVKSADTKDSVPSHTFSKSGGLKWTESGVPIPSRNIQLVLQTTSRATLQEIWPTGLQHGTCSWLGCKACKVPAMYFRWPVCFIPVFSERTWQMELLPWWQFCCGGWKYINKN</sequence>
<dbReference type="InterPro" id="IPR036047">
    <property type="entry name" value="F-box-like_dom_sf"/>
</dbReference>
<dbReference type="AlphaFoldDB" id="A0A445EQG9"/>
<dbReference type="Pfam" id="PF00646">
    <property type="entry name" value="F-box"/>
    <property type="match status" value="1"/>
</dbReference>
<evidence type="ECO:0000259" key="2">
    <source>
        <dbReference type="PROSITE" id="PS50181"/>
    </source>
</evidence>
<proteinExistence type="predicted"/>
<dbReference type="SUPFAM" id="SSF81383">
    <property type="entry name" value="F-box domain"/>
    <property type="match status" value="1"/>
</dbReference>
<organism evidence="3 4">
    <name type="scientific">Arachis hypogaea</name>
    <name type="common">Peanut</name>
    <dbReference type="NCBI Taxonomy" id="3818"/>
    <lineage>
        <taxon>Eukaryota</taxon>
        <taxon>Viridiplantae</taxon>
        <taxon>Streptophyta</taxon>
        <taxon>Embryophyta</taxon>
        <taxon>Tracheophyta</taxon>
        <taxon>Spermatophyta</taxon>
        <taxon>Magnoliopsida</taxon>
        <taxon>eudicotyledons</taxon>
        <taxon>Gunneridae</taxon>
        <taxon>Pentapetalae</taxon>
        <taxon>rosids</taxon>
        <taxon>fabids</taxon>
        <taxon>Fabales</taxon>
        <taxon>Fabaceae</taxon>
        <taxon>Papilionoideae</taxon>
        <taxon>50 kb inversion clade</taxon>
        <taxon>dalbergioids sensu lato</taxon>
        <taxon>Dalbergieae</taxon>
        <taxon>Pterocarpus clade</taxon>
        <taxon>Arachis</taxon>
    </lineage>
</organism>
<feature type="region of interest" description="Disordered" evidence="1">
    <location>
        <begin position="1"/>
        <end position="22"/>
    </location>
</feature>
<dbReference type="InterPro" id="IPR001810">
    <property type="entry name" value="F-box_dom"/>
</dbReference>
<accession>A0A445EQG9</accession>
<dbReference type="PANTHER" id="PTHR31960:SF22">
    <property type="entry name" value="F-BOX PROTEIN PP2-A12"/>
    <property type="match status" value="1"/>
</dbReference>
<comment type="caution">
    <text evidence="3">The sequence shown here is derived from an EMBL/GenBank/DDBJ whole genome shotgun (WGS) entry which is preliminary data.</text>
</comment>
<evidence type="ECO:0000313" key="3">
    <source>
        <dbReference type="EMBL" id="RYR77730.1"/>
    </source>
</evidence>
<evidence type="ECO:0000256" key="1">
    <source>
        <dbReference type="SAM" id="MobiDB-lite"/>
    </source>
</evidence>
<dbReference type="PANTHER" id="PTHR31960">
    <property type="entry name" value="F-BOX PROTEIN PP2-A15"/>
    <property type="match status" value="1"/>
</dbReference>
<dbReference type="Proteomes" id="UP000289738">
    <property type="component" value="Chromosome A01"/>
</dbReference>
<protein>
    <recommendedName>
        <fullName evidence="2">F-box domain-containing protein</fullName>
    </recommendedName>
</protein>
<evidence type="ECO:0000313" key="4">
    <source>
        <dbReference type="Proteomes" id="UP000289738"/>
    </source>
</evidence>
<feature type="compositionally biased region" description="Low complexity" evidence="1">
    <location>
        <begin position="1"/>
        <end position="11"/>
    </location>
</feature>
<dbReference type="PROSITE" id="PS50181">
    <property type="entry name" value="FBOX"/>
    <property type="match status" value="1"/>
</dbReference>
<dbReference type="CDD" id="cd22162">
    <property type="entry name" value="F-box_AtSKIP3-like"/>
    <property type="match status" value="1"/>
</dbReference>